<sequence>MRTAEASDGRPPSDLTARARIRDAAVECFAEQGFDTPFRTIALRADVSPGLITHHFGSKAVLRTACDAEVLQRYHRLKTEAIADPSGSLTAWLTAPGDAAVVTVYMLRAIQSGGQPARDFLASLAEHVRGLMADGVAAGLIRPSRDEEARLRQLTLQSMGAMLVQFLTAPDTTPDAFVASLRAREQDSVLPMLELYTEGLLTSSAMLDDYVRLLDGTTDGPADGNGPPGPVVAAPPTA</sequence>
<evidence type="ECO:0000256" key="2">
    <source>
        <dbReference type="PROSITE-ProRule" id="PRU00335"/>
    </source>
</evidence>
<organism evidence="5 6">
    <name type="scientific">Cellulomonas soli</name>
    <dbReference type="NCBI Taxonomy" id="931535"/>
    <lineage>
        <taxon>Bacteria</taxon>
        <taxon>Bacillati</taxon>
        <taxon>Actinomycetota</taxon>
        <taxon>Actinomycetes</taxon>
        <taxon>Micrococcales</taxon>
        <taxon>Cellulomonadaceae</taxon>
        <taxon>Cellulomonas</taxon>
    </lineage>
</organism>
<dbReference type="InterPro" id="IPR050109">
    <property type="entry name" value="HTH-type_TetR-like_transc_reg"/>
</dbReference>
<feature type="domain" description="HTH tetR-type" evidence="4">
    <location>
        <begin position="15"/>
        <end position="74"/>
    </location>
</feature>
<feature type="region of interest" description="Disordered" evidence="3">
    <location>
        <begin position="217"/>
        <end position="238"/>
    </location>
</feature>
<accession>A0A512PCP4</accession>
<dbReference type="OrthoDB" id="3403733at2"/>
<keyword evidence="1 2" id="KW-0238">DNA-binding</keyword>
<dbReference type="SUPFAM" id="SSF46689">
    <property type="entry name" value="Homeodomain-like"/>
    <property type="match status" value="1"/>
</dbReference>
<comment type="caution">
    <text evidence="5">The sequence shown here is derived from an EMBL/GenBank/DDBJ whole genome shotgun (WGS) entry which is preliminary data.</text>
</comment>
<dbReference type="InterPro" id="IPR041484">
    <property type="entry name" value="TetR_C_25"/>
</dbReference>
<dbReference type="AlphaFoldDB" id="A0A512PCP4"/>
<evidence type="ECO:0000313" key="5">
    <source>
        <dbReference type="EMBL" id="GEP68971.1"/>
    </source>
</evidence>
<dbReference type="PRINTS" id="PR00455">
    <property type="entry name" value="HTHTETR"/>
</dbReference>
<feature type="DNA-binding region" description="H-T-H motif" evidence="2">
    <location>
        <begin position="37"/>
        <end position="56"/>
    </location>
</feature>
<evidence type="ECO:0000256" key="1">
    <source>
        <dbReference type="ARBA" id="ARBA00023125"/>
    </source>
</evidence>
<evidence type="ECO:0000259" key="4">
    <source>
        <dbReference type="PROSITE" id="PS50977"/>
    </source>
</evidence>
<gene>
    <name evidence="5" type="ORF">CSO01_16860</name>
</gene>
<dbReference type="Pfam" id="PF00440">
    <property type="entry name" value="TetR_N"/>
    <property type="match status" value="1"/>
</dbReference>
<dbReference type="PANTHER" id="PTHR30055:SF146">
    <property type="entry name" value="HTH-TYPE TRANSCRIPTIONAL DUAL REGULATOR CECR"/>
    <property type="match status" value="1"/>
</dbReference>
<dbReference type="InterPro" id="IPR001647">
    <property type="entry name" value="HTH_TetR"/>
</dbReference>
<dbReference type="Proteomes" id="UP000321798">
    <property type="component" value="Unassembled WGS sequence"/>
</dbReference>
<dbReference type="Gene3D" id="1.10.357.10">
    <property type="entry name" value="Tetracycline Repressor, domain 2"/>
    <property type="match status" value="1"/>
</dbReference>
<protein>
    <submittedName>
        <fullName evidence="5">TetR family transcriptional regulator</fullName>
    </submittedName>
</protein>
<dbReference type="PROSITE" id="PS50977">
    <property type="entry name" value="HTH_TETR_2"/>
    <property type="match status" value="1"/>
</dbReference>
<keyword evidence="6" id="KW-1185">Reference proteome</keyword>
<dbReference type="Pfam" id="PF17933">
    <property type="entry name" value="TetR_C_25"/>
    <property type="match status" value="1"/>
</dbReference>
<dbReference type="InterPro" id="IPR009057">
    <property type="entry name" value="Homeodomain-like_sf"/>
</dbReference>
<dbReference type="GO" id="GO:0003700">
    <property type="term" value="F:DNA-binding transcription factor activity"/>
    <property type="evidence" value="ECO:0007669"/>
    <property type="project" value="TreeGrafter"/>
</dbReference>
<reference evidence="5 6" key="1">
    <citation type="submission" date="2019-07" db="EMBL/GenBank/DDBJ databases">
        <title>Whole genome shotgun sequence of Cellulomonas soli NBRC 109434.</title>
        <authorList>
            <person name="Hosoyama A."/>
            <person name="Uohara A."/>
            <person name="Ohji S."/>
            <person name="Ichikawa N."/>
        </authorList>
    </citation>
    <scope>NUCLEOTIDE SEQUENCE [LARGE SCALE GENOMIC DNA]</scope>
    <source>
        <strain evidence="5 6">NBRC 109434</strain>
    </source>
</reference>
<dbReference type="EMBL" id="BKAL01000005">
    <property type="protein sequence ID" value="GEP68971.1"/>
    <property type="molecule type" value="Genomic_DNA"/>
</dbReference>
<name>A0A512PCP4_9CELL</name>
<proteinExistence type="predicted"/>
<dbReference type="PANTHER" id="PTHR30055">
    <property type="entry name" value="HTH-TYPE TRANSCRIPTIONAL REGULATOR RUTR"/>
    <property type="match status" value="1"/>
</dbReference>
<evidence type="ECO:0000256" key="3">
    <source>
        <dbReference type="SAM" id="MobiDB-lite"/>
    </source>
</evidence>
<evidence type="ECO:0000313" key="6">
    <source>
        <dbReference type="Proteomes" id="UP000321798"/>
    </source>
</evidence>
<dbReference type="GO" id="GO:0000976">
    <property type="term" value="F:transcription cis-regulatory region binding"/>
    <property type="evidence" value="ECO:0007669"/>
    <property type="project" value="TreeGrafter"/>
</dbReference>
<dbReference type="RefSeq" id="WP_146952744.1">
    <property type="nucleotide sequence ID" value="NZ_BAABBJ010000003.1"/>
</dbReference>